<evidence type="ECO:0000256" key="2">
    <source>
        <dbReference type="PROSITE-ProRule" id="PRU00176"/>
    </source>
</evidence>
<dbReference type="CDD" id="cd00590">
    <property type="entry name" value="RRM_SF"/>
    <property type="match status" value="1"/>
</dbReference>
<keyword evidence="5" id="KW-1185">Reference proteome</keyword>
<evidence type="ECO:0000259" key="3">
    <source>
        <dbReference type="PROSITE" id="PS50102"/>
    </source>
</evidence>
<dbReference type="Pfam" id="PF00076">
    <property type="entry name" value="RRM_1"/>
    <property type="match status" value="1"/>
</dbReference>
<gene>
    <name evidence="4" type="ORF">J437_LFUL018883</name>
</gene>
<reference evidence="4" key="1">
    <citation type="submission" date="2013-04" db="EMBL/GenBank/DDBJ databases">
        <authorList>
            <person name="Qu J."/>
            <person name="Murali S.C."/>
            <person name="Bandaranaike D."/>
            <person name="Bellair M."/>
            <person name="Blankenburg K."/>
            <person name="Chao H."/>
            <person name="Dinh H."/>
            <person name="Doddapaneni H."/>
            <person name="Downs B."/>
            <person name="Dugan-Rocha S."/>
            <person name="Elkadiri S."/>
            <person name="Gnanaolivu R.D."/>
            <person name="Hernandez B."/>
            <person name="Javaid M."/>
            <person name="Jayaseelan J.C."/>
            <person name="Lee S."/>
            <person name="Li M."/>
            <person name="Ming W."/>
            <person name="Munidasa M."/>
            <person name="Muniz J."/>
            <person name="Nguyen L."/>
            <person name="Ongeri F."/>
            <person name="Osuji N."/>
            <person name="Pu L.-L."/>
            <person name="Puazo M."/>
            <person name="Qu C."/>
            <person name="Quiroz J."/>
            <person name="Raj R."/>
            <person name="Weissenberger G."/>
            <person name="Xin Y."/>
            <person name="Zou X."/>
            <person name="Han Y."/>
            <person name="Richards S."/>
            <person name="Worley K."/>
            <person name="Muzny D."/>
            <person name="Gibbs R."/>
        </authorList>
    </citation>
    <scope>NUCLEOTIDE SEQUENCE</scope>
    <source>
        <strain evidence="4">Sampled in the wild</strain>
    </source>
</reference>
<dbReference type="InterPro" id="IPR012677">
    <property type="entry name" value="Nucleotide-bd_a/b_plait_sf"/>
</dbReference>
<evidence type="ECO:0000256" key="1">
    <source>
        <dbReference type="ARBA" id="ARBA00022884"/>
    </source>
</evidence>
<dbReference type="AlphaFoldDB" id="A0A8K0KQ09"/>
<dbReference type="OrthoDB" id="442677at2759"/>
<organism evidence="4 5">
    <name type="scientific">Ladona fulva</name>
    <name type="common">Scarce chaser dragonfly</name>
    <name type="synonym">Libellula fulva</name>
    <dbReference type="NCBI Taxonomy" id="123851"/>
    <lineage>
        <taxon>Eukaryota</taxon>
        <taxon>Metazoa</taxon>
        <taxon>Ecdysozoa</taxon>
        <taxon>Arthropoda</taxon>
        <taxon>Hexapoda</taxon>
        <taxon>Insecta</taxon>
        <taxon>Pterygota</taxon>
        <taxon>Palaeoptera</taxon>
        <taxon>Odonata</taxon>
        <taxon>Epiprocta</taxon>
        <taxon>Anisoptera</taxon>
        <taxon>Libelluloidea</taxon>
        <taxon>Libellulidae</taxon>
        <taxon>Ladona</taxon>
    </lineage>
</organism>
<dbReference type="PANTHER" id="PTHR48024:SF56">
    <property type="entry name" value="HETEROGENEOUS NUCLEAR RIBONUCLEOPROTEIN A0"/>
    <property type="match status" value="1"/>
</dbReference>
<evidence type="ECO:0000313" key="5">
    <source>
        <dbReference type="Proteomes" id="UP000792457"/>
    </source>
</evidence>
<dbReference type="GO" id="GO:0003723">
    <property type="term" value="F:RNA binding"/>
    <property type="evidence" value="ECO:0007669"/>
    <property type="project" value="UniProtKB-UniRule"/>
</dbReference>
<dbReference type="InterPro" id="IPR000504">
    <property type="entry name" value="RRM_dom"/>
</dbReference>
<feature type="non-terminal residue" evidence="4">
    <location>
        <position position="157"/>
    </location>
</feature>
<dbReference type="PROSITE" id="PS50102">
    <property type="entry name" value="RRM"/>
    <property type="match status" value="1"/>
</dbReference>
<proteinExistence type="predicted"/>
<name>A0A8K0KQ09_LADFU</name>
<dbReference type="PANTHER" id="PTHR48024">
    <property type="entry name" value="GEO13361P1-RELATED"/>
    <property type="match status" value="1"/>
</dbReference>
<dbReference type="Proteomes" id="UP000792457">
    <property type="component" value="Unassembled WGS sequence"/>
</dbReference>
<comment type="caution">
    <text evidence="4">The sequence shown here is derived from an EMBL/GenBank/DDBJ whole genome shotgun (WGS) entry which is preliminary data.</text>
</comment>
<accession>A0A8K0KQ09</accession>
<dbReference type="SUPFAM" id="SSF54928">
    <property type="entry name" value="RNA-binding domain, RBD"/>
    <property type="match status" value="1"/>
</dbReference>
<dbReference type="EMBL" id="KZ309523">
    <property type="protein sequence ID" value="KAG8239132.1"/>
    <property type="molecule type" value="Genomic_DNA"/>
</dbReference>
<evidence type="ECO:0000313" key="4">
    <source>
        <dbReference type="EMBL" id="KAG8239132.1"/>
    </source>
</evidence>
<reference evidence="4" key="2">
    <citation type="submission" date="2017-10" db="EMBL/GenBank/DDBJ databases">
        <title>Ladona fulva Genome sequencing and assembly.</title>
        <authorList>
            <person name="Murali S."/>
            <person name="Richards S."/>
            <person name="Bandaranaike D."/>
            <person name="Bellair M."/>
            <person name="Blankenburg K."/>
            <person name="Chao H."/>
            <person name="Dinh H."/>
            <person name="Doddapaneni H."/>
            <person name="Dugan-Rocha S."/>
            <person name="Elkadiri S."/>
            <person name="Gnanaolivu R."/>
            <person name="Hernandez B."/>
            <person name="Skinner E."/>
            <person name="Javaid M."/>
            <person name="Lee S."/>
            <person name="Li M."/>
            <person name="Ming W."/>
            <person name="Munidasa M."/>
            <person name="Muniz J."/>
            <person name="Nguyen L."/>
            <person name="Hughes D."/>
            <person name="Osuji N."/>
            <person name="Pu L.-L."/>
            <person name="Puazo M."/>
            <person name="Qu C."/>
            <person name="Quiroz J."/>
            <person name="Raj R."/>
            <person name="Weissenberger G."/>
            <person name="Xin Y."/>
            <person name="Zou X."/>
            <person name="Han Y."/>
            <person name="Worley K."/>
            <person name="Muzny D."/>
            <person name="Gibbs R."/>
        </authorList>
    </citation>
    <scope>NUCLEOTIDE SEQUENCE</scope>
    <source>
        <strain evidence="4">Sampled in the wild</strain>
    </source>
</reference>
<dbReference type="InterPro" id="IPR050886">
    <property type="entry name" value="RNA-binding_reg"/>
</dbReference>
<sequence length="157" mass="18389">MKLRDRVLYVSPANTKHQPDKPEKLKVPAKHKFQNYVNRCSELEEYERDCGYLLGERQCMINDLNDDCLSLIFSHFNAQEKITVLELVKKKNAESLIPIRKLYVTNVHGSTRNSELRDLFSKFGNVVEANIRCGRQTTRRNQYYAFVTFEKPESAEK</sequence>
<dbReference type="Gene3D" id="3.30.70.330">
    <property type="match status" value="1"/>
</dbReference>
<feature type="domain" description="RRM" evidence="3">
    <location>
        <begin position="100"/>
        <end position="157"/>
    </location>
</feature>
<keyword evidence="1 2" id="KW-0694">RNA-binding</keyword>
<protein>
    <recommendedName>
        <fullName evidence="3">RRM domain-containing protein</fullName>
    </recommendedName>
</protein>
<dbReference type="GO" id="GO:0005634">
    <property type="term" value="C:nucleus"/>
    <property type="evidence" value="ECO:0007669"/>
    <property type="project" value="TreeGrafter"/>
</dbReference>
<dbReference type="InterPro" id="IPR035979">
    <property type="entry name" value="RBD_domain_sf"/>
</dbReference>